<protein>
    <submittedName>
        <fullName evidence="1">Uncharacterized protein</fullName>
    </submittedName>
</protein>
<comment type="caution">
    <text evidence="1">The sequence shown here is derived from an EMBL/GenBank/DDBJ whole genome shotgun (WGS) entry which is preliminary data.</text>
</comment>
<dbReference type="EMBL" id="OPYN01000052">
    <property type="protein sequence ID" value="SPO59327.1"/>
    <property type="molecule type" value="Genomic_DNA"/>
</dbReference>
<name>A0AAQ1P5D9_9PSED</name>
<dbReference type="Proteomes" id="UP000294335">
    <property type="component" value="Unassembled WGS sequence"/>
</dbReference>
<keyword evidence="2" id="KW-1185">Reference proteome</keyword>
<organism evidence="1 2">
    <name type="scientific">Pseudomonas inefficax</name>
    <dbReference type="NCBI Taxonomy" id="2078786"/>
    <lineage>
        <taxon>Bacteria</taxon>
        <taxon>Pseudomonadati</taxon>
        <taxon>Pseudomonadota</taxon>
        <taxon>Gammaproteobacteria</taxon>
        <taxon>Pseudomonadales</taxon>
        <taxon>Pseudomonadaceae</taxon>
        <taxon>Pseudomonas</taxon>
    </lineage>
</organism>
<sequence>MSNPESVYADLAMQAGMVGRTRHGLWTKYVDAYRASWALAGDYSPRTVRILPRQNAFGKRCF</sequence>
<gene>
    <name evidence="1" type="ORF">JV551A3_V1_520031</name>
</gene>
<accession>A0AAQ1P5D9</accession>
<dbReference type="AlphaFoldDB" id="A0AAQ1P5D9"/>
<reference evidence="1 2" key="1">
    <citation type="submission" date="2018-02" db="EMBL/GenBank/DDBJ databases">
        <authorList>
            <person name="Dubost A."/>
        </authorList>
    </citation>
    <scope>NUCLEOTIDE SEQUENCE [LARGE SCALE GENOMIC DNA]</scope>
    <source>
        <strain evidence="2">JV551A3</strain>
    </source>
</reference>
<evidence type="ECO:0000313" key="1">
    <source>
        <dbReference type="EMBL" id="SPO59327.1"/>
    </source>
</evidence>
<evidence type="ECO:0000313" key="2">
    <source>
        <dbReference type="Proteomes" id="UP000294335"/>
    </source>
</evidence>
<proteinExistence type="predicted"/>